<protein>
    <submittedName>
        <fullName evidence="2">Phosphatase PAP2 family protein</fullName>
    </submittedName>
</protein>
<dbReference type="Proteomes" id="UP000786183">
    <property type="component" value="Unassembled WGS sequence"/>
</dbReference>
<proteinExistence type="predicted"/>
<dbReference type="SMART" id="SM00014">
    <property type="entry name" value="acidPPc"/>
    <property type="match status" value="1"/>
</dbReference>
<comment type="caution">
    <text evidence="2">The sequence shown here is derived from an EMBL/GenBank/DDBJ whole genome shotgun (WGS) entry which is preliminary data.</text>
</comment>
<evidence type="ECO:0000259" key="1">
    <source>
        <dbReference type="SMART" id="SM00014"/>
    </source>
</evidence>
<accession>A0ABS7WUK6</accession>
<sequence>MKKIIIFFVILSNLYANIFTDKEKARKIGDIVQISLPFYAIVTTIYNDDFVDGGKNFLISFVSTQASVEILKRVVREERPNKSNSLSFPSGHSAASFTSASFIHKRYGLNQAIIPYILATYVGYSRVKARKHYTHDVIAGGLLAGMISYFLVDRKISIESVNKGAIITFNLNF</sequence>
<dbReference type="Gene3D" id="1.20.144.10">
    <property type="entry name" value="Phosphatidic acid phosphatase type 2/haloperoxidase"/>
    <property type="match status" value="1"/>
</dbReference>
<dbReference type="RefSeq" id="WP_172233906.1">
    <property type="nucleotide sequence ID" value="NZ_CP035946.1"/>
</dbReference>
<name>A0ABS7WUK6_9BACT</name>
<keyword evidence="3" id="KW-1185">Reference proteome</keyword>
<dbReference type="Pfam" id="PF01569">
    <property type="entry name" value="PAP2"/>
    <property type="match status" value="1"/>
</dbReference>
<dbReference type="InterPro" id="IPR036938">
    <property type="entry name" value="PAP2/HPO_sf"/>
</dbReference>
<dbReference type="CDD" id="cd03394">
    <property type="entry name" value="PAP2_like_5"/>
    <property type="match status" value="1"/>
</dbReference>
<evidence type="ECO:0000313" key="3">
    <source>
        <dbReference type="Proteomes" id="UP000786183"/>
    </source>
</evidence>
<dbReference type="PANTHER" id="PTHR14969:SF13">
    <property type="entry name" value="AT30094P"/>
    <property type="match status" value="1"/>
</dbReference>
<reference evidence="2 3" key="1">
    <citation type="submission" date="2020-07" db="EMBL/GenBank/DDBJ databases">
        <title>Transfer of Campylobacter canadensis to the novel genus Avispirillum gen. nov., that also includes two novel species recovered from migratory waterfowl: Avispirillum anseris sp. nov. and Avispirillum brantae sp. nov.</title>
        <authorList>
            <person name="Miller W.G."/>
            <person name="Chapman M.H."/>
            <person name="Yee E."/>
            <person name="Inglis G.D."/>
        </authorList>
    </citation>
    <scope>NUCLEOTIDE SEQUENCE [LARGE SCALE GENOMIC DNA]</scope>
    <source>
        <strain evidence="2 3">L283</strain>
    </source>
</reference>
<gene>
    <name evidence="2" type="ORF">AVCANL283_05920</name>
</gene>
<organism evidence="2 3">
    <name type="scientific">Campylobacter canadensis</name>
    <dbReference type="NCBI Taxonomy" id="449520"/>
    <lineage>
        <taxon>Bacteria</taxon>
        <taxon>Pseudomonadati</taxon>
        <taxon>Campylobacterota</taxon>
        <taxon>Epsilonproteobacteria</taxon>
        <taxon>Campylobacterales</taxon>
        <taxon>Campylobacteraceae</taxon>
        <taxon>Campylobacter</taxon>
    </lineage>
</organism>
<dbReference type="EMBL" id="JACGBB010000011">
    <property type="protein sequence ID" value="MBZ7987635.1"/>
    <property type="molecule type" value="Genomic_DNA"/>
</dbReference>
<dbReference type="InterPro" id="IPR000326">
    <property type="entry name" value="PAP2/HPO"/>
</dbReference>
<dbReference type="SUPFAM" id="SSF48317">
    <property type="entry name" value="Acid phosphatase/Vanadium-dependent haloperoxidase"/>
    <property type="match status" value="1"/>
</dbReference>
<evidence type="ECO:0000313" key="2">
    <source>
        <dbReference type="EMBL" id="MBZ7987635.1"/>
    </source>
</evidence>
<dbReference type="PANTHER" id="PTHR14969">
    <property type="entry name" value="SPHINGOSINE-1-PHOSPHATE PHOSPHOHYDROLASE"/>
    <property type="match status" value="1"/>
</dbReference>
<feature type="domain" description="Phosphatidic acid phosphatase type 2/haloperoxidase" evidence="1">
    <location>
        <begin position="52"/>
        <end position="152"/>
    </location>
</feature>